<dbReference type="SUPFAM" id="SSF54862">
    <property type="entry name" value="4Fe-4S ferredoxins"/>
    <property type="match status" value="1"/>
</dbReference>
<feature type="domain" description="4Fe-4S ferredoxin-type" evidence="4">
    <location>
        <begin position="37"/>
        <end position="66"/>
    </location>
</feature>
<evidence type="ECO:0000256" key="1">
    <source>
        <dbReference type="ARBA" id="ARBA00022723"/>
    </source>
</evidence>
<feature type="domain" description="4Fe-4S ferredoxin-type" evidence="4">
    <location>
        <begin position="2"/>
        <end position="32"/>
    </location>
</feature>
<evidence type="ECO:0000313" key="6">
    <source>
        <dbReference type="Proteomes" id="UP000199394"/>
    </source>
</evidence>
<dbReference type="RefSeq" id="WP_090304830.1">
    <property type="nucleotide sequence ID" value="NZ_FNRK01000003.1"/>
</dbReference>
<dbReference type="OrthoDB" id="430408at2"/>
<dbReference type="Pfam" id="PF04432">
    <property type="entry name" value="FrhB_FdhB_C"/>
    <property type="match status" value="1"/>
</dbReference>
<sequence>MNRISIKEKKDCCGCTACYSKCPQNAISMCLDEEGFSYPEIDTFRCIDCGVCINVCVFNKRGGKNYPIKVFAGKNKNDSIRMTSSSGGTFSALAQYVDGQEGIVYGVAFNKEKQAIHQSATNKNEWELFKGSKYIQSNLYENNIFQSVKNELENEKSVLFTGTPCQISGLRSYLGNKDFPGLILCDIVCHGVPSPMIWSDFLEYIEKNEKKRIDVVEFRDKSVSWHNSTMSFYNNKEKFLSYPQARGIFGGAFFNHFILRPSCHQCPYASFSRDSDITIADYWGVERVMPEFDDDKGVSLILINSEKGVSLLPTLKEKMELKESTVQDCQQPNLIKASEPNRYRNIFWLTYKKKGLIKACKRVGLIPQSFFERIFSKIVRLLSE</sequence>
<evidence type="ECO:0000256" key="3">
    <source>
        <dbReference type="ARBA" id="ARBA00023014"/>
    </source>
</evidence>
<dbReference type="EMBL" id="FNRK01000003">
    <property type="protein sequence ID" value="SEA08378.1"/>
    <property type="molecule type" value="Genomic_DNA"/>
</dbReference>
<dbReference type="PROSITE" id="PS00198">
    <property type="entry name" value="4FE4S_FER_1"/>
    <property type="match status" value="1"/>
</dbReference>
<protein>
    <submittedName>
        <fullName evidence="5">Coenzyme F420-reducing hydrogenase, beta subunit</fullName>
    </submittedName>
</protein>
<dbReference type="InterPro" id="IPR017900">
    <property type="entry name" value="4Fe4S_Fe_S_CS"/>
</dbReference>
<evidence type="ECO:0000313" key="5">
    <source>
        <dbReference type="EMBL" id="SEA08378.1"/>
    </source>
</evidence>
<keyword evidence="2" id="KW-0408">Iron</keyword>
<keyword evidence="6" id="KW-1185">Reference proteome</keyword>
<dbReference type="InterPro" id="IPR052977">
    <property type="entry name" value="Polyferredoxin-like_ET"/>
</dbReference>
<dbReference type="PROSITE" id="PS51379">
    <property type="entry name" value="4FE4S_FER_2"/>
    <property type="match status" value="2"/>
</dbReference>
<dbReference type="STRING" id="81409.SAMN04515656_103126"/>
<dbReference type="Pfam" id="PF12838">
    <property type="entry name" value="Fer4_7"/>
    <property type="match status" value="1"/>
</dbReference>
<reference evidence="5 6" key="1">
    <citation type="submission" date="2016-10" db="EMBL/GenBank/DDBJ databases">
        <authorList>
            <person name="de Groot N.N."/>
        </authorList>
    </citation>
    <scope>NUCLEOTIDE SEQUENCE [LARGE SCALE GENOMIC DNA]</scope>
    <source>
        <strain evidence="5 6">SR12</strain>
    </source>
</reference>
<evidence type="ECO:0000256" key="2">
    <source>
        <dbReference type="ARBA" id="ARBA00023004"/>
    </source>
</evidence>
<dbReference type="GO" id="GO:0046872">
    <property type="term" value="F:metal ion binding"/>
    <property type="evidence" value="ECO:0007669"/>
    <property type="project" value="UniProtKB-KW"/>
</dbReference>
<accession>A0A1H3YBT0</accession>
<proteinExistence type="predicted"/>
<organism evidence="5 6">
    <name type="scientific">Eubacterium aggregans</name>
    <dbReference type="NCBI Taxonomy" id="81409"/>
    <lineage>
        <taxon>Bacteria</taxon>
        <taxon>Bacillati</taxon>
        <taxon>Bacillota</taxon>
        <taxon>Clostridia</taxon>
        <taxon>Eubacteriales</taxon>
        <taxon>Eubacteriaceae</taxon>
        <taxon>Eubacterium</taxon>
    </lineage>
</organism>
<dbReference type="Proteomes" id="UP000199394">
    <property type="component" value="Unassembled WGS sequence"/>
</dbReference>
<dbReference type="Gene3D" id="3.30.70.20">
    <property type="match status" value="1"/>
</dbReference>
<dbReference type="PANTHER" id="PTHR43193:SF2">
    <property type="entry name" value="POLYFERREDOXIN PROTEIN FWDF"/>
    <property type="match status" value="1"/>
</dbReference>
<dbReference type="InterPro" id="IPR007525">
    <property type="entry name" value="FrhB_FdhB_C"/>
</dbReference>
<evidence type="ECO:0000259" key="4">
    <source>
        <dbReference type="PROSITE" id="PS51379"/>
    </source>
</evidence>
<keyword evidence="1" id="KW-0479">Metal-binding</keyword>
<dbReference type="InterPro" id="IPR017896">
    <property type="entry name" value="4Fe4S_Fe-S-bd"/>
</dbReference>
<dbReference type="GO" id="GO:0051536">
    <property type="term" value="F:iron-sulfur cluster binding"/>
    <property type="evidence" value="ECO:0007669"/>
    <property type="project" value="UniProtKB-KW"/>
</dbReference>
<dbReference type="AlphaFoldDB" id="A0A1H3YBT0"/>
<name>A0A1H3YBT0_9FIRM</name>
<gene>
    <name evidence="5" type="ORF">SAMN04515656_103126</name>
</gene>
<keyword evidence="3" id="KW-0411">Iron-sulfur</keyword>
<dbReference type="PANTHER" id="PTHR43193">
    <property type="match status" value="1"/>
</dbReference>